<organism evidence="3 4">
    <name type="scientific">Streptomyces chengmaiensis</name>
    <dbReference type="NCBI Taxonomy" id="3040919"/>
    <lineage>
        <taxon>Bacteria</taxon>
        <taxon>Bacillati</taxon>
        <taxon>Actinomycetota</taxon>
        <taxon>Actinomycetes</taxon>
        <taxon>Kitasatosporales</taxon>
        <taxon>Streptomycetaceae</taxon>
        <taxon>Streptomyces</taxon>
    </lineage>
</organism>
<accession>A0ABT6HJ05</accession>
<dbReference type="Gene3D" id="3.40.50.300">
    <property type="entry name" value="P-loop containing nucleotide triphosphate hydrolases"/>
    <property type="match status" value="2"/>
</dbReference>
<evidence type="ECO:0000259" key="2">
    <source>
        <dbReference type="Pfam" id="PF13304"/>
    </source>
</evidence>
<dbReference type="SUPFAM" id="SSF52540">
    <property type="entry name" value="P-loop containing nucleoside triphosphate hydrolases"/>
    <property type="match status" value="1"/>
</dbReference>
<evidence type="ECO:0000313" key="4">
    <source>
        <dbReference type="Proteomes" id="UP001223144"/>
    </source>
</evidence>
<dbReference type="InterPro" id="IPR003959">
    <property type="entry name" value="ATPase_AAA_core"/>
</dbReference>
<dbReference type="Pfam" id="PF13304">
    <property type="entry name" value="AAA_21"/>
    <property type="match status" value="1"/>
</dbReference>
<feature type="compositionally biased region" description="Low complexity" evidence="1">
    <location>
        <begin position="250"/>
        <end position="260"/>
    </location>
</feature>
<reference evidence="3 4" key="1">
    <citation type="submission" date="2023-04" db="EMBL/GenBank/DDBJ databases">
        <title>Streptomyces chengmaiensis sp. nov. isolated from the stem of mangrove plant in Hainan.</title>
        <authorList>
            <person name="Huang X."/>
            <person name="Zhou S."/>
            <person name="Chu X."/>
            <person name="Xie Y."/>
            <person name="Lin Y."/>
        </authorList>
    </citation>
    <scope>NUCLEOTIDE SEQUENCE [LARGE SCALE GENOMIC DNA]</scope>
    <source>
        <strain evidence="3 4">HNM0663</strain>
    </source>
</reference>
<feature type="region of interest" description="Disordered" evidence="1">
    <location>
        <begin position="248"/>
        <end position="272"/>
    </location>
</feature>
<gene>
    <name evidence="3" type="ORF">QCN29_05750</name>
</gene>
<sequence>MTLRSITVTKLFGELDHYIPLRVAEGLTLLHGPNGVGKTSILKAVDALFNQQFSKLRSMPIEKLGVEFSEGGLIEVSWQTPKPDRGPQSLSTAKNLVFHYHPHHGRGVRWVYEGISRREIDFPLAAIDDFVPHLSRIGRSEWLDAHTNRSLDLDDVLHTYGQMIPFGRRKGKPTPDWLRRLLSDNPVYLIEAQRLVSTGDPSGRVSRPKAEQMQVATVSLYKRDLAAKIRNTLADYADYSQSLDSTFPNRLLSRSSPSGPRDQEVRDRYTQQAERRKKYVEIGLLDAGDVLLLPENLDDHALGVLGVYLDDIDDKLTRLDDLAGRLELFLDIVNQKLRRVYVEVDRENGLVAKTRKEEAEIALESLSSGEQQEIVIAYGLLFREQAGTLVLVDEPELSLHVSWQLDFIPDLLRIAQLARLNFIAATHSPQIINDRWDLTVALSDGA</sequence>
<proteinExistence type="predicted"/>
<evidence type="ECO:0000256" key="1">
    <source>
        <dbReference type="SAM" id="MobiDB-lite"/>
    </source>
</evidence>
<dbReference type="EMBL" id="JARWBG010000004">
    <property type="protein sequence ID" value="MDH2388300.1"/>
    <property type="molecule type" value="Genomic_DNA"/>
</dbReference>
<dbReference type="PANTHER" id="PTHR43581:SF2">
    <property type="entry name" value="EXCINUCLEASE ATPASE SUBUNIT"/>
    <property type="match status" value="1"/>
</dbReference>
<dbReference type="Proteomes" id="UP001223144">
    <property type="component" value="Unassembled WGS sequence"/>
</dbReference>
<dbReference type="PANTHER" id="PTHR43581">
    <property type="entry name" value="ATP/GTP PHOSPHATASE"/>
    <property type="match status" value="1"/>
</dbReference>
<name>A0ABT6HJ05_9ACTN</name>
<feature type="domain" description="ATPase AAA-type core" evidence="2">
    <location>
        <begin position="310"/>
        <end position="433"/>
    </location>
</feature>
<dbReference type="RefSeq" id="WP_279926598.1">
    <property type="nucleotide sequence ID" value="NZ_JARWBG010000004.1"/>
</dbReference>
<comment type="caution">
    <text evidence="3">The sequence shown here is derived from an EMBL/GenBank/DDBJ whole genome shotgun (WGS) entry which is preliminary data.</text>
</comment>
<keyword evidence="4" id="KW-1185">Reference proteome</keyword>
<dbReference type="InterPro" id="IPR051396">
    <property type="entry name" value="Bact_Antivir_Def_Nuclease"/>
</dbReference>
<evidence type="ECO:0000313" key="3">
    <source>
        <dbReference type="EMBL" id="MDH2388300.1"/>
    </source>
</evidence>
<protein>
    <submittedName>
        <fullName evidence="3">AAA family ATPase</fullName>
    </submittedName>
</protein>
<dbReference type="InterPro" id="IPR027417">
    <property type="entry name" value="P-loop_NTPase"/>
</dbReference>